<keyword evidence="2" id="KW-0804">Transcription</keyword>
<dbReference type="SUPFAM" id="SSF48498">
    <property type="entry name" value="Tetracyclin repressor-like, C-terminal domain"/>
    <property type="match status" value="1"/>
</dbReference>
<accession>A0A917W4W6</accession>
<dbReference type="InterPro" id="IPR009057">
    <property type="entry name" value="Homeodomain-like_sf"/>
</dbReference>
<reference evidence="4" key="1">
    <citation type="journal article" date="2014" name="Int. J. Syst. Evol. Microbiol.">
        <title>Complete genome sequence of Corynebacterium casei LMG S-19264T (=DSM 44701T), isolated from a smear-ripened cheese.</title>
        <authorList>
            <consortium name="US DOE Joint Genome Institute (JGI-PGF)"/>
            <person name="Walter F."/>
            <person name="Albersmeier A."/>
            <person name="Kalinowski J."/>
            <person name="Ruckert C."/>
        </authorList>
    </citation>
    <scope>NUCLEOTIDE SEQUENCE</scope>
    <source>
        <strain evidence="4">CGMCC 4.7306</strain>
    </source>
</reference>
<dbReference type="SUPFAM" id="SSF46689">
    <property type="entry name" value="Homeodomain-like"/>
    <property type="match status" value="1"/>
</dbReference>
<feature type="domain" description="HTH-type transcriptional regulator MT1864/Rv1816-like C-terminal" evidence="3">
    <location>
        <begin position="82"/>
        <end position="179"/>
    </location>
</feature>
<gene>
    <name evidence="4" type="ORF">GCM10011575_29380</name>
</gene>
<dbReference type="InterPro" id="IPR025996">
    <property type="entry name" value="MT1864/Rv1816-like_C"/>
</dbReference>
<dbReference type="Gene3D" id="1.10.357.10">
    <property type="entry name" value="Tetracycline Repressor, domain 2"/>
    <property type="match status" value="1"/>
</dbReference>
<dbReference type="AlphaFoldDB" id="A0A917W4W6"/>
<dbReference type="Gene3D" id="1.10.10.60">
    <property type="entry name" value="Homeodomain-like"/>
    <property type="match status" value="1"/>
</dbReference>
<reference evidence="4" key="2">
    <citation type="submission" date="2020-09" db="EMBL/GenBank/DDBJ databases">
        <authorList>
            <person name="Sun Q."/>
            <person name="Zhou Y."/>
        </authorList>
    </citation>
    <scope>NUCLEOTIDE SEQUENCE</scope>
    <source>
        <strain evidence="4">CGMCC 4.7306</strain>
    </source>
</reference>
<evidence type="ECO:0000256" key="2">
    <source>
        <dbReference type="ARBA" id="ARBA00023163"/>
    </source>
</evidence>
<proteinExistence type="predicted"/>
<dbReference type="InterPro" id="IPR036271">
    <property type="entry name" value="Tet_transcr_reg_TetR-rel_C_sf"/>
</dbReference>
<name>A0A917W4W6_9ACTN</name>
<evidence type="ECO:0000313" key="4">
    <source>
        <dbReference type="EMBL" id="GGL68869.1"/>
    </source>
</evidence>
<protein>
    <submittedName>
        <fullName evidence="4">TetR family transcriptional regulator</fullName>
    </submittedName>
</protein>
<dbReference type="Pfam" id="PF13305">
    <property type="entry name" value="TetR_C_33"/>
    <property type="match status" value="1"/>
</dbReference>
<dbReference type="RefSeq" id="WP_188896131.1">
    <property type="nucleotide sequence ID" value="NZ_BMMZ01000007.1"/>
</dbReference>
<evidence type="ECO:0000256" key="1">
    <source>
        <dbReference type="ARBA" id="ARBA00023015"/>
    </source>
</evidence>
<sequence>MPRAGLGLTAVIAAGADLADEVGLQGVTMGVLAERLGVRTPSLYKHVESLDAVQRGIGLQATRDLGVALARAAVGRSGVDAVRAIADAYRKWVLAHPGRYAATVRAPGADDEDYVAVGDEAVAILYDAVAGFELSGERAVDAVRALRSIVHGFVSLEIGGAFQLERDAGDSYRFLVDTLIAGLQAEAADASKITSPRSSRAKKRS</sequence>
<evidence type="ECO:0000259" key="3">
    <source>
        <dbReference type="Pfam" id="PF13305"/>
    </source>
</evidence>
<comment type="caution">
    <text evidence="4">The sequence shown here is derived from an EMBL/GenBank/DDBJ whole genome shotgun (WGS) entry which is preliminary data.</text>
</comment>
<keyword evidence="1" id="KW-0805">Transcription regulation</keyword>
<dbReference type="Proteomes" id="UP000613840">
    <property type="component" value="Unassembled WGS sequence"/>
</dbReference>
<evidence type="ECO:0000313" key="5">
    <source>
        <dbReference type="Proteomes" id="UP000613840"/>
    </source>
</evidence>
<organism evidence="4 5">
    <name type="scientific">Microlunatus endophyticus</name>
    <dbReference type="NCBI Taxonomy" id="1716077"/>
    <lineage>
        <taxon>Bacteria</taxon>
        <taxon>Bacillati</taxon>
        <taxon>Actinomycetota</taxon>
        <taxon>Actinomycetes</taxon>
        <taxon>Propionibacteriales</taxon>
        <taxon>Propionibacteriaceae</taxon>
        <taxon>Microlunatus</taxon>
    </lineage>
</organism>
<keyword evidence="5" id="KW-1185">Reference proteome</keyword>
<dbReference type="EMBL" id="BMMZ01000007">
    <property type="protein sequence ID" value="GGL68869.1"/>
    <property type="molecule type" value="Genomic_DNA"/>
</dbReference>